<dbReference type="Gene3D" id="3.40.640.10">
    <property type="entry name" value="Type I PLP-dependent aspartate aminotransferase-like (Major domain)"/>
    <property type="match status" value="1"/>
</dbReference>
<dbReference type="Gene3D" id="3.90.1150.10">
    <property type="entry name" value="Aspartate Aminotransferase, domain 1"/>
    <property type="match status" value="1"/>
</dbReference>
<organism evidence="10 11">
    <name type="scientific">Natronobacterium haloterrestre</name>
    <name type="common">Halobiforma haloterrestris</name>
    <dbReference type="NCBI Taxonomy" id="148448"/>
    <lineage>
        <taxon>Archaea</taxon>
        <taxon>Methanobacteriati</taxon>
        <taxon>Methanobacteriota</taxon>
        <taxon>Stenosarchaea group</taxon>
        <taxon>Halobacteria</taxon>
        <taxon>Halobacteriales</taxon>
        <taxon>Natrialbaceae</taxon>
        <taxon>Natronobacterium</taxon>
    </lineage>
</organism>
<accession>A0A1I1IBX8</accession>
<proteinExistence type="inferred from homology"/>
<evidence type="ECO:0000256" key="7">
    <source>
        <dbReference type="RuleBase" id="RU000481"/>
    </source>
</evidence>
<reference evidence="11" key="1">
    <citation type="submission" date="2016-10" db="EMBL/GenBank/DDBJ databases">
        <authorList>
            <person name="Varghese N."/>
            <person name="Submissions S."/>
        </authorList>
    </citation>
    <scope>NUCLEOTIDE SEQUENCE [LARGE SCALE GENOMIC DNA]</scope>
    <source>
        <strain evidence="11">DSM 13078</strain>
    </source>
</reference>
<sequence>MTRESDAGFESESESESEVEFDFEPSERVQAVPPSGIRRFFEIAEERDEVISLGVGEPDFAAPWAARDAAITSLEQGKTSYTANRGMRELREAIADYADDRFDLDYDPGEEIIVTAGASEAVDLAFRAFVDPGDTVAVAQPSYISYEPGVIFAGGEVLPVPTYREDDFRLTVDALEAAGADEADLLVLCYPNNPTGAIMRETDLEPIAEFAREHDLLVLSDEIYAELTYDGDGEHTSIATLEGMRERTVVFNGFSKAHAMTGLRLGYALAPADAVGAMNKIHQYAMLSAPTTAQHAALEALDSCGDEVRDMVDQYDRRRQFVLSRFREIGMDVFEARGAFYCFPEVPEGWTSEEFAEELLREQGVAVVPGDVFGTGGEGHLRVSYATGLADLREALGRIEAFVDEHAEGSEG</sequence>
<dbReference type="InterPro" id="IPR004838">
    <property type="entry name" value="NHTrfase_class1_PyrdxlP-BS"/>
</dbReference>
<dbReference type="GO" id="GO:0006520">
    <property type="term" value="P:amino acid metabolic process"/>
    <property type="evidence" value="ECO:0007669"/>
    <property type="project" value="InterPro"/>
</dbReference>
<dbReference type="PANTHER" id="PTHR46383">
    <property type="entry name" value="ASPARTATE AMINOTRANSFERASE"/>
    <property type="match status" value="1"/>
</dbReference>
<keyword evidence="11" id="KW-1185">Reference proteome</keyword>
<evidence type="ECO:0000313" key="11">
    <source>
        <dbReference type="Proteomes" id="UP000199161"/>
    </source>
</evidence>
<dbReference type="EC" id="2.6.1.-" evidence="7"/>
<feature type="compositionally biased region" description="Acidic residues" evidence="8">
    <location>
        <begin position="7"/>
        <end position="24"/>
    </location>
</feature>
<evidence type="ECO:0000256" key="1">
    <source>
        <dbReference type="ARBA" id="ARBA00001933"/>
    </source>
</evidence>
<keyword evidence="6" id="KW-0663">Pyridoxal phosphate</keyword>
<comment type="similarity">
    <text evidence="2 7">Belongs to the class-I pyridoxal-phosphate-dependent aminotransferase family.</text>
</comment>
<name>A0A1I1IBX8_NATHA</name>
<evidence type="ECO:0000256" key="3">
    <source>
        <dbReference type="ARBA" id="ARBA00011738"/>
    </source>
</evidence>
<protein>
    <recommendedName>
        <fullName evidence="7">Aminotransferase</fullName>
        <ecNumber evidence="7">2.6.1.-</ecNumber>
    </recommendedName>
</protein>
<comment type="cofactor">
    <cofactor evidence="1 7">
        <name>pyridoxal 5'-phosphate</name>
        <dbReference type="ChEBI" id="CHEBI:597326"/>
    </cofactor>
</comment>
<evidence type="ECO:0000313" key="10">
    <source>
        <dbReference type="EMBL" id="SFC33756.1"/>
    </source>
</evidence>
<gene>
    <name evidence="10" type="ORF">SAMN05444422_10776</name>
</gene>
<dbReference type="GO" id="GO:0008483">
    <property type="term" value="F:transaminase activity"/>
    <property type="evidence" value="ECO:0007669"/>
    <property type="project" value="UniProtKB-KW"/>
</dbReference>
<dbReference type="InterPro" id="IPR015422">
    <property type="entry name" value="PyrdxlP-dep_Trfase_small"/>
</dbReference>
<feature type="region of interest" description="Disordered" evidence="8">
    <location>
        <begin position="1"/>
        <end position="30"/>
    </location>
</feature>
<dbReference type="Pfam" id="PF00155">
    <property type="entry name" value="Aminotran_1_2"/>
    <property type="match status" value="1"/>
</dbReference>
<dbReference type="Proteomes" id="UP000199161">
    <property type="component" value="Unassembled WGS sequence"/>
</dbReference>
<evidence type="ECO:0000256" key="5">
    <source>
        <dbReference type="ARBA" id="ARBA00022679"/>
    </source>
</evidence>
<dbReference type="InterPro" id="IPR004839">
    <property type="entry name" value="Aminotransferase_I/II_large"/>
</dbReference>
<dbReference type="AlphaFoldDB" id="A0A1I1IBX8"/>
<dbReference type="GO" id="GO:0030170">
    <property type="term" value="F:pyridoxal phosphate binding"/>
    <property type="evidence" value="ECO:0007669"/>
    <property type="project" value="InterPro"/>
</dbReference>
<evidence type="ECO:0000256" key="4">
    <source>
        <dbReference type="ARBA" id="ARBA00022576"/>
    </source>
</evidence>
<dbReference type="SUPFAM" id="SSF53383">
    <property type="entry name" value="PLP-dependent transferases"/>
    <property type="match status" value="1"/>
</dbReference>
<dbReference type="RefSeq" id="WP_089788681.1">
    <property type="nucleotide sequence ID" value="NZ_FOKW01000007.1"/>
</dbReference>
<dbReference type="InterPro" id="IPR015424">
    <property type="entry name" value="PyrdxlP-dep_Trfase"/>
</dbReference>
<evidence type="ECO:0000259" key="9">
    <source>
        <dbReference type="Pfam" id="PF00155"/>
    </source>
</evidence>
<dbReference type="PROSITE" id="PS00105">
    <property type="entry name" value="AA_TRANSFER_CLASS_1"/>
    <property type="match status" value="1"/>
</dbReference>
<evidence type="ECO:0000256" key="8">
    <source>
        <dbReference type="SAM" id="MobiDB-lite"/>
    </source>
</evidence>
<feature type="domain" description="Aminotransferase class I/classII large" evidence="9">
    <location>
        <begin position="49"/>
        <end position="399"/>
    </location>
</feature>
<dbReference type="CDD" id="cd00609">
    <property type="entry name" value="AAT_like"/>
    <property type="match status" value="1"/>
</dbReference>
<dbReference type="EMBL" id="FOKW01000007">
    <property type="protein sequence ID" value="SFC33756.1"/>
    <property type="molecule type" value="Genomic_DNA"/>
</dbReference>
<evidence type="ECO:0000256" key="2">
    <source>
        <dbReference type="ARBA" id="ARBA00007441"/>
    </source>
</evidence>
<dbReference type="FunFam" id="3.40.640.10:FF:000033">
    <property type="entry name" value="Aspartate aminotransferase"/>
    <property type="match status" value="1"/>
</dbReference>
<dbReference type="InterPro" id="IPR015421">
    <property type="entry name" value="PyrdxlP-dep_Trfase_major"/>
</dbReference>
<evidence type="ECO:0000256" key="6">
    <source>
        <dbReference type="ARBA" id="ARBA00022898"/>
    </source>
</evidence>
<dbReference type="PANTHER" id="PTHR46383:SF3">
    <property type="entry name" value="ASPARTATE AMINOTRANSFERASE-RELATED"/>
    <property type="match status" value="1"/>
</dbReference>
<keyword evidence="5 7" id="KW-0808">Transferase</keyword>
<comment type="subunit">
    <text evidence="3">Homodimer.</text>
</comment>
<dbReference type="InterPro" id="IPR050596">
    <property type="entry name" value="AspAT/PAT-like"/>
</dbReference>
<keyword evidence="4 7" id="KW-0032">Aminotransferase</keyword>